<gene>
    <name evidence="8" type="ORF">GMORB2_7799</name>
</gene>
<keyword evidence="4 5" id="KW-0067">ATP-binding</keyword>
<dbReference type="Pfam" id="PF02689">
    <property type="entry name" value="Herpes_Helicase"/>
    <property type="match status" value="1"/>
</dbReference>
<feature type="region of interest" description="Disordered" evidence="6">
    <location>
        <begin position="1"/>
        <end position="20"/>
    </location>
</feature>
<comment type="caution">
    <text evidence="8">The sequence shown here is derived from an EMBL/GenBank/DDBJ whole genome shotgun (WGS) entry which is preliminary data.</text>
</comment>
<dbReference type="EMBL" id="JAANYQ010000010">
    <property type="protein sequence ID" value="KAF4122206.1"/>
    <property type="molecule type" value="Genomic_DNA"/>
</dbReference>
<dbReference type="GO" id="GO:0016787">
    <property type="term" value="F:hydrolase activity"/>
    <property type="evidence" value="ECO:0007669"/>
    <property type="project" value="UniProtKB-KW"/>
</dbReference>
<dbReference type="GO" id="GO:0043139">
    <property type="term" value="F:5'-3' DNA helicase activity"/>
    <property type="evidence" value="ECO:0007669"/>
    <property type="project" value="UniProtKB-EC"/>
</dbReference>
<dbReference type="CDD" id="cd18809">
    <property type="entry name" value="SF1_C_RecD"/>
    <property type="match status" value="1"/>
</dbReference>
<dbReference type="OrthoDB" id="432234at2759"/>
<keyword evidence="5" id="KW-0233">DNA recombination</keyword>
<comment type="similarity">
    <text evidence="5">Belongs to the helicase family.</text>
</comment>
<accession>A0A9P5D360</accession>
<keyword evidence="2 5" id="KW-0378">Hydrolase</keyword>
<dbReference type="PANTHER" id="PTHR47642">
    <property type="entry name" value="ATP-DEPENDENT DNA HELICASE"/>
    <property type="match status" value="1"/>
</dbReference>
<proteinExistence type="inferred from homology"/>
<dbReference type="GO" id="GO:0005524">
    <property type="term" value="F:ATP binding"/>
    <property type="evidence" value="ECO:0007669"/>
    <property type="project" value="UniProtKB-KW"/>
</dbReference>
<dbReference type="Gene3D" id="3.40.50.300">
    <property type="entry name" value="P-loop containing nucleotide triphosphate hydrolases"/>
    <property type="match status" value="2"/>
</dbReference>
<evidence type="ECO:0000256" key="3">
    <source>
        <dbReference type="ARBA" id="ARBA00022806"/>
    </source>
</evidence>
<comment type="cofactor">
    <cofactor evidence="5">
        <name>Mg(2+)</name>
        <dbReference type="ChEBI" id="CHEBI:18420"/>
    </cofactor>
</comment>
<dbReference type="Proteomes" id="UP000749293">
    <property type="component" value="Unassembled WGS sequence"/>
</dbReference>
<evidence type="ECO:0000259" key="7">
    <source>
        <dbReference type="SMART" id="SM00382"/>
    </source>
</evidence>
<evidence type="ECO:0000256" key="5">
    <source>
        <dbReference type="RuleBase" id="RU363044"/>
    </source>
</evidence>
<sequence>MSMADAPSSAPQNGGFSLSYDDDGFGNDFFLSPEEAEDVFRPSSSFPATPCRPKTEIEWDQKQLPSNEPKLSEEQQQLVNLILSGKNVFFTGSAGTGKSTVLKAAVRELHRKGLQVDIVAPTGRSALQIGGRSTWSYMGWTPNHDKLKMPSLIASANRKSVYRRLNKTKVLVIDEVSMIENNHFERMSRCMAAARGRHTGDEAKPFGGVQLIVTGDFCQLPPVKPFAHCVECGRKTTSDERETEFFCPSGEHGPFSEHDKWAFRSAAWEACQMVHVQLRQVHRQSDRVFIDILQSCRLGLPLTSDQAELLLDHPCNVDKATRLYPTRGLCNGSQGIICGWEYRTLESLPKLRNGDLGRKKNFVGAATHTALGTEDIRAQVKEGEQPMLDVAYSRLGGNILEDDYAELKERQIEAFAKAQDHGTHHRNNRFPPHRDVNGVPEKLLPFWPRVLFHNGVKRTIFAECIVNAIGDSAPYCLLHRTQVPLAPAWAMSIHKSQGMTLDRVIVDLSRAFEEGQVYVALSRATSLEGLRVDGNPAGLSVGQGGNIDVQHFFKMKFGDISNNCV</sequence>
<dbReference type="InterPro" id="IPR003840">
    <property type="entry name" value="DNA_helicase_dom"/>
</dbReference>
<organism evidence="8 9">
    <name type="scientific">Geosmithia morbida</name>
    <dbReference type="NCBI Taxonomy" id="1094350"/>
    <lineage>
        <taxon>Eukaryota</taxon>
        <taxon>Fungi</taxon>
        <taxon>Dikarya</taxon>
        <taxon>Ascomycota</taxon>
        <taxon>Pezizomycotina</taxon>
        <taxon>Sordariomycetes</taxon>
        <taxon>Hypocreomycetidae</taxon>
        <taxon>Hypocreales</taxon>
        <taxon>Bionectriaceae</taxon>
        <taxon>Geosmithia</taxon>
    </lineage>
</organism>
<keyword evidence="5" id="KW-0227">DNA damage</keyword>
<evidence type="ECO:0000256" key="4">
    <source>
        <dbReference type="ARBA" id="ARBA00022840"/>
    </source>
</evidence>
<dbReference type="EC" id="5.6.2.3" evidence="5"/>
<keyword evidence="3 5" id="KW-0347">Helicase</keyword>
<dbReference type="Pfam" id="PF05970">
    <property type="entry name" value="PIF1"/>
    <property type="match status" value="1"/>
</dbReference>
<keyword evidence="5" id="KW-0234">DNA repair</keyword>
<evidence type="ECO:0000313" key="9">
    <source>
        <dbReference type="Proteomes" id="UP000749293"/>
    </source>
</evidence>
<dbReference type="InterPro" id="IPR003593">
    <property type="entry name" value="AAA+_ATPase"/>
</dbReference>
<dbReference type="SUPFAM" id="SSF52540">
    <property type="entry name" value="P-loop containing nucleoside triphosphate hydrolases"/>
    <property type="match status" value="2"/>
</dbReference>
<dbReference type="GeneID" id="55974022"/>
<dbReference type="PANTHER" id="PTHR47642:SF7">
    <property type="entry name" value="ATP-DEPENDENT DNA HELICASE PIF1"/>
    <property type="match status" value="1"/>
</dbReference>
<dbReference type="RefSeq" id="XP_035320858.1">
    <property type="nucleotide sequence ID" value="XM_035469764.1"/>
</dbReference>
<evidence type="ECO:0000256" key="2">
    <source>
        <dbReference type="ARBA" id="ARBA00022801"/>
    </source>
</evidence>
<evidence type="ECO:0000256" key="6">
    <source>
        <dbReference type="SAM" id="MobiDB-lite"/>
    </source>
</evidence>
<protein>
    <recommendedName>
        <fullName evidence="5">ATP-dependent DNA helicase</fullName>
        <ecNumber evidence="5">5.6.2.3</ecNumber>
    </recommendedName>
</protein>
<evidence type="ECO:0000256" key="1">
    <source>
        <dbReference type="ARBA" id="ARBA00022741"/>
    </source>
</evidence>
<dbReference type="InterPro" id="IPR051055">
    <property type="entry name" value="PIF1_helicase"/>
</dbReference>
<dbReference type="GO" id="GO:0006281">
    <property type="term" value="P:DNA repair"/>
    <property type="evidence" value="ECO:0007669"/>
    <property type="project" value="UniProtKB-KW"/>
</dbReference>
<dbReference type="InterPro" id="IPR027417">
    <property type="entry name" value="P-loop_NTPase"/>
</dbReference>
<dbReference type="InterPro" id="IPR010285">
    <property type="entry name" value="DNA_helicase_pif1-like_DEAD"/>
</dbReference>
<feature type="domain" description="AAA+ ATPase" evidence="7">
    <location>
        <begin position="84"/>
        <end position="217"/>
    </location>
</feature>
<name>A0A9P5D360_9HYPO</name>
<dbReference type="AlphaFoldDB" id="A0A9P5D360"/>
<dbReference type="GO" id="GO:0000723">
    <property type="term" value="P:telomere maintenance"/>
    <property type="evidence" value="ECO:0007669"/>
    <property type="project" value="InterPro"/>
</dbReference>
<evidence type="ECO:0000313" key="8">
    <source>
        <dbReference type="EMBL" id="KAF4122206.1"/>
    </source>
</evidence>
<reference evidence="8" key="1">
    <citation type="submission" date="2020-03" db="EMBL/GenBank/DDBJ databases">
        <title>Site-based positive gene gene selection in Geosmithia morbida across the United States reveals a broad range of putative effectors and factors for local host and environmental adapation.</title>
        <authorList>
            <person name="Onufrak A."/>
            <person name="Murdoch R.W."/>
            <person name="Gazis R."/>
            <person name="Huff M."/>
            <person name="Staton M."/>
            <person name="Klingeman W."/>
            <person name="Hadziabdic D."/>
        </authorList>
    </citation>
    <scope>NUCLEOTIDE SEQUENCE</scope>
    <source>
        <strain evidence="8">1262</strain>
    </source>
</reference>
<comment type="catalytic activity">
    <reaction evidence="5">
        <text>ATP + H2O = ADP + phosphate + H(+)</text>
        <dbReference type="Rhea" id="RHEA:13065"/>
        <dbReference type="ChEBI" id="CHEBI:15377"/>
        <dbReference type="ChEBI" id="CHEBI:15378"/>
        <dbReference type="ChEBI" id="CHEBI:30616"/>
        <dbReference type="ChEBI" id="CHEBI:43474"/>
        <dbReference type="ChEBI" id="CHEBI:456216"/>
        <dbReference type="EC" id="5.6.2.3"/>
    </reaction>
</comment>
<dbReference type="GO" id="GO:0006310">
    <property type="term" value="P:DNA recombination"/>
    <property type="evidence" value="ECO:0007669"/>
    <property type="project" value="UniProtKB-KW"/>
</dbReference>
<keyword evidence="1 5" id="KW-0547">Nucleotide-binding</keyword>
<dbReference type="SMART" id="SM00382">
    <property type="entry name" value="AAA"/>
    <property type="match status" value="1"/>
</dbReference>
<keyword evidence="9" id="KW-1185">Reference proteome</keyword>